<dbReference type="AlphaFoldDB" id="G0NCS6"/>
<dbReference type="InParanoid" id="G0NCS6"/>
<sequence>MTIALRCLPLLVQYEVMHNMNLIDVFTLLATSKKSRLQTKYYFNRQKCVVEYIVDAELIHIHRNPSSKNYSPERDYVEMSSLPALEIPRGHAHLLELAVELFPKLTLNLDFPNKSYRATDFQNTMAYVRSLNVPIITVKVGPSNKINDDLMRCVLLSCTDVKNLTIRNFSHTRFHLSYQPVPPFKFDFIELKGAEWVTKDRLIDLFLGCKKVILGSFIRLSYSDLELVEICGNWLRAPAAQYLEIQSIETFSEGIGRLPGAVPVKGVTLDDEDRIEFAARKCYKMEKADGTPAIIYHHENCIVFRTDFENAVIGEGTEPVVDPVHPFVAAYPALFHPGGLNYYW</sequence>
<evidence type="ECO:0008006" key="3">
    <source>
        <dbReference type="Google" id="ProtNLM"/>
    </source>
</evidence>
<organism evidence="2">
    <name type="scientific">Caenorhabditis brenneri</name>
    <name type="common">Nematode worm</name>
    <dbReference type="NCBI Taxonomy" id="135651"/>
    <lineage>
        <taxon>Eukaryota</taxon>
        <taxon>Metazoa</taxon>
        <taxon>Ecdysozoa</taxon>
        <taxon>Nematoda</taxon>
        <taxon>Chromadorea</taxon>
        <taxon>Rhabditida</taxon>
        <taxon>Rhabditina</taxon>
        <taxon>Rhabditomorpha</taxon>
        <taxon>Rhabditoidea</taxon>
        <taxon>Rhabditidae</taxon>
        <taxon>Peloderinae</taxon>
        <taxon>Caenorhabditis</taxon>
    </lineage>
</organism>
<dbReference type="PANTHER" id="PTHR21503:SF8">
    <property type="entry name" value="F-BOX ASSOCIATED DOMAIN-CONTAINING PROTEIN-RELATED"/>
    <property type="match status" value="1"/>
</dbReference>
<protein>
    <recommendedName>
        <fullName evidence="3">F-box domain-containing protein</fullName>
    </recommendedName>
</protein>
<name>G0NCS6_CAEBE</name>
<dbReference type="PANTHER" id="PTHR21503">
    <property type="entry name" value="F-BOX-CONTAINING HYPOTHETICAL PROTEIN C.ELEGANS"/>
    <property type="match status" value="1"/>
</dbReference>
<evidence type="ECO:0000313" key="1">
    <source>
        <dbReference type="EMBL" id="EGT57589.1"/>
    </source>
</evidence>
<dbReference type="Proteomes" id="UP000008068">
    <property type="component" value="Unassembled WGS sequence"/>
</dbReference>
<dbReference type="HOGENOM" id="CLU_061036_0_0_1"/>
<dbReference type="EMBL" id="GL379863">
    <property type="protein sequence ID" value="EGT57589.1"/>
    <property type="molecule type" value="Genomic_DNA"/>
</dbReference>
<proteinExistence type="predicted"/>
<gene>
    <name evidence="1" type="ORF">CAEBREN_16232</name>
</gene>
<accession>G0NCS6</accession>
<reference evidence="2" key="1">
    <citation type="submission" date="2011-07" db="EMBL/GenBank/DDBJ databases">
        <authorList>
            <consortium name="Caenorhabditis brenneri Sequencing and Analysis Consortium"/>
            <person name="Wilson R.K."/>
        </authorList>
    </citation>
    <scope>NUCLEOTIDE SEQUENCE [LARGE SCALE GENOMIC DNA]</scope>
    <source>
        <strain evidence="2">PB2801</strain>
    </source>
</reference>
<evidence type="ECO:0000313" key="2">
    <source>
        <dbReference type="Proteomes" id="UP000008068"/>
    </source>
</evidence>
<keyword evidence="2" id="KW-1185">Reference proteome</keyword>